<dbReference type="PANTHER" id="PTHR33977">
    <property type="entry name" value="ZINC ION BINDING PROTEIN"/>
    <property type="match status" value="1"/>
</dbReference>
<gene>
    <name evidence="1" type="ORF">GGX14DRAFT_637440</name>
</gene>
<proteinExistence type="predicted"/>
<keyword evidence="2" id="KW-1185">Reference proteome</keyword>
<dbReference type="EMBL" id="JARJCW010000039">
    <property type="protein sequence ID" value="KAJ7206518.1"/>
    <property type="molecule type" value="Genomic_DNA"/>
</dbReference>
<protein>
    <recommendedName>
        <fullName evidence="3">FAR1 domain-containing protein</fullName>
    </recommendedName>
</protein>
<reference evidence="1" key="1">
    <citation type="submission" date="2023-03" db="EMBL/GenBank/DDBJ databases">
        <title>Massive genome expansion in bonnet fungi (Mycena s.s.) driven by repeated elements and novel gene families across ecological guilds.</title>
        <authorList>
            <consortium name="Lawrence Berkeley National Laboratory"/>
            <person name="Harder C.B."/>
            <person name="Miyauchi S."/>
            <person name="Viragh M."/>
            <person name="Kuo A."/>
            <person name="Thoen E."/>
            <person name="Andreopoulos B."/>
            <person name="Lu D."/>
            <person name="Skrede I."/>
            <person name="Drula E."/>
            <person name="Henrissat B."/>
            <person name="Morin E."/>
            <person name="Kohler A."/>
            <person name="Barry K."/>
            <person name="LaButti K."/>
            <person name="Morin E."/>
            <person name="Salamov A."/>
            <person name="Lipzen A."/>
            <person name="Mereny Z."/>
            <person name="Hegedus B."/>
            <person name="Baldrian P."/>
            <person name="Stursova M."/>
            <person name="Weitz H."/>
            <person name="Taylor A."/>
            <person name="Grigoriev I.V."/>
            <person name="Nagy L.G."/>
            <person name="Martin F."/>
            <person name="Kauserud H."/>
        </authorList>
    </citation>
    <scope>NUCLEOTIDE SEQUENCE</scope>
    <source>
        <strain evidence="1">9144</strain>
    </source>
</reference>
<dbReference type="AlphaFoldDB" id="A0AAD6YD20"/>
<evidence type="ECO:0000313" key="1">
    <source>
        <dbReference type="EMBL" id="KAJ7206518.1"/>
    </source>
</evidence>
<feature type="non-terminal residue" evidence="1">
    <location>
        <position position="278"/>
    </location>
</feature>
<sequence length="278" mass="31993">MNSGQYKISWADWAAFLAWWEQEQAQLCIELRLVNTYRNSAEYLRKLRYVCSRAGTGGTKTYTKKFPERSRKVESKRTSCKCCLLVKEYPGISTVLGSYINEHDHPLGNENLQHTRVSKETREYIAALLRLGVAVEHILKTLHRGVYSADSENFDTYENLVAVRNEFIQLKDVRRIEKEIEKETVQLDPDDGRSTLLWVTSLREKGHLLGFKSKTDPPPAGSGLEANVFTLSVQTGWQRKMFREYGGNLFCIDVTFNVMMYENLNLTTIVVRDHFGHG</sequence>
<comment type="caution">
    <text evidence="1">The sequence shown here is derived from an EMBL/GenBank/DDBJ whole genome shotgun (WGS) entry which is preliminary data.</text>
</comment>
<evidence type="ECO:0000313" key="2">
    <source>
        <dbReference type="Proteomes" id="UP001219525"/>
    </source>
</evidence>
<dbReference type="PANTHER" id="PTHR33977:SF1">
    <property type="entry name" value="ZINC ION BINDING PROTEIN"/>
    <property type="match status" value="1"/>
</dbReference>
<evidence type="ECO:0008006" key="3">
    <source>
        <dbReference type="Google" id="ProtNLM"/>
    </source>
</evidence>
<accession>A0AAD6YD20</accession>
<organism evidence="1 2">
    <name type="scientific">Mycena pura</name>
    <dbReference type="NCBI Taxonomy" id="153505"/>
    <lineage>
        <taxon>Eukaryota</taxon>
        <taxon>Fungi</taxon>
        <taxon>Dikarya</taxon>
        <taxon>Basidiomycota</taxon>
        <taxon>Agaricomycotina</taxon>
        <taxon>Agaricomycetes</taxon>
        <taxon>Agaricomycetidae</taxon>
        <taxon>Agaricales</taxon>
        <taxon>Marasmiineae</taxon>
        <taxon>Mycenaceae</taxon>
        <taxon>Mycena</taxon>
    </lineage>
</organism>
<name>A0AAD6YD20_9AGAR</name>
<dbReference type="Proteomes" id="UP001219525">
    <property type="component" value="Unassembled WGS sequence"/>
</dbReference>